<comment type="caution">
    <text evidence="1">The sequence shown here is derived from an EMBL/GenBank/DDBJ whole genome shotgun (WGS) entry which is preliminary data.</text>
</comment>
<feature type="non-terminal residue" evidence="1">
    <location>
        <position position="1"/>
    </location>
</feature>
<accession>A0AAV2HNS2</accession>
<keyword evidence="2" id="KW-1185">Reference proteome</keyword>
<protein>
    <submittedName>
        <fullName evidence="1">Uncharacterized protein</fullName>
    </submittedName>
</protein>
<reference evidence="1 2" key="1">
    <citation type="submission" date="2024-04" db="EMBL/GenBank/DDBJ databases">
        <authorList>
            <consortium name="Genoscope - CEA"/>
            <person name="William W."/>
        </authorList>
    </citation>
    <scope>NUCLEOTIDE SEQUENCE [LARGE SCALE GENOMIC DNA]</scope>
</reference>
<gene>
    <name evidence="1" type="ORF">GSLYS_00009113001</name>
</gene>
<dbReference type="EMBL" id="CAXITT010000193">
    <property type="protein sequence ID" value="CAL1535153.1"/>
    <property type="molecule type" value="Genomic_DNA"/>
</dbReference>
<name>A0AAV2HNS2_LYMST</name>
<evidence type="ECO:0000313" key="1">
    <source>
        <dbReference type="EMBL" id="CAL1535153.1"/>
    </source>
</evidence>
<sequence length="246" mass="27762">FFQQISDSLPLLGFLNNEDKEDIWRFWKTVSSAVKIAVNGKGDIVETPRRNSKSSKYTRERQLEEYRLQQLDRGAITIYAPVKCSEKGYRKYRILKLANQKKLADYYETLPILDGEESASDIPFPEADLDNLDFSAISNCNDIEVSKVTSDLTGHVATKDDLPQEIDEDLKAVSSFLKVNSTNFCAQAATFSESSTNDHEKNSVKAEKQKPVRKIWPVGRPTTRSSTGARVIRDKCSVIEDSKLTV</sequence>
<dbReference type="AlphaFoldDB" id="A0AAV2HNS2"/>
<dbReference type="Proteomes" id="UP001497497">
    <property type="component" value="Unassembled WGS sequence"/>
</dbReference>
<organism evidence="1 2">
    <name type="scientific">Lymnaea stagnalis</name>
    <name type="common">Great pond snail</name>
    <name type="synonym">Helix stagnalis</name>
    <dbReference type="NCBI Taxonomy" id="6523"/>
    <lineage>
        <taxon>Eukaryota</taxon>
        <taxon>Metazoa</taxon>
        <taxon>Spiralia</taxon>
        <taxon>Lophotrochozoa</taxon>
        <taxon>Mollusca</taxon>
        <taxon>Gastropoda</taxon>
        <taxon>Heterobranchia</taxon>
        <taxon>Euthyneura</taxon>
        <taxon>Panpulmonata</taxon>
        <taxon>Hygrophila</taxon>
        <taxon>Lymnaeoidea</taxon>
        <taxon>Lymnaeidae</taxon>
        <taxon>Lymnaea</taxon>
    </lineage>
</organism>
<proteinExistence type="predicted"/>
<evidence type="ECO:0000313" key="2">
    <source>
        <dbReference type="Proteomes" id="UP001497497"/>
    </source>
</evidence>
<feature type="non-terminal residue" evidence="1">
    <location>
        <position position="246"/>
    </location>
</feature>